<evidence type="ECO:0000313" key="3">
    <source>
        <dbReference type="Proteomes" id="UP000269945"/>
    </source>
</evidence>
<comment type="caution">
    <text evidence="2">The sequence shown here is derived from an EMBL/GenBank/DDBJ whole genome shotgun (WGS) entry which is preliminary data.</text>
</comment>
<accession>A0A9X9M6P5</accession>
<reference evidence="2 3" key="1">
    <citation type="submission" date="2018-10" db="EMBL/GenBank/DDBJ databases">
        <authorList>
            <person name="Ekblom R."/>
            <person name="Jareborg N."/>
        </authorList>
    </citation>
    <scope>NUCLEOTIDE SEQUENCE [LARGE SCALE GENOMIC DNA]</scope>
    <source>
        <tissue evidence="2">Muscle</tissue>
    </source>
</reference>
<dbReference type="AlphaFoldDB" id="A0A9X9M6P5"/>
<evidence type="ECO:0000313" key="2">
    <source>
        <dbReference type="EMBL" id="VCX38055.1"/>
    </source>
</evidence>
<organism evidence="2 3">
    <name type="scientific">Gulo gulo</name>
    <name type="common">Wolverine</name>
    <name type="synonym">Gluton</name>
    <dbReference type="NCBI Taxonomy" id="48420"/>
    <lineage>
        <taxon>Eukaryota</taxon>
        <taxon>Metazoa</taxon>
        <taxon>Chordata</taxon>
        <taxon>Craniata</taxon>
        <taxon>Vertebrata</taxon>
        <taxon>Euteleostomi</taxon>
        <taxon>Mammalia</taxon>
        <taxon>Eutheria</taxon>
        <taxon>Laurasiatheria</taxon>
        <taxon>Carnivora</taxon>
        <taxon>Caniformia</taxon>
        <taxon>Musteloidea</taxon>
        <taxon>Mustelidae</taxon>
        <taxon>Guloninae</taxon>
        <taxon>Gulo</taxon>
    </lineage>
</organism>
<feature type="region of interest" description="Disordered" evidence="1">
    <location>
        <begin position="1"/>
        <end position="46"/>
    </location>
</feature>
<evidence type="ECO:0000256" key="1">
    <source>
        <dbReference type="SAM" id="MobiDB-lite"/>
    </source>
</evidence>
<dbReference type="EMBL" id="CYRY02043571">
    <property type="protein sequence ID" value="VCX38055.1"/>
    <property type="molecule type" value="Genomic_DNA"/>
</dbReference>
<protein>
    <submittedName>
        <fullName evidence="2">Uncharacterized protein</fullName>
    </submittedName>
</protein>
<keyword evidence="3" id="KW-1185">Reference proteome</keyword>
<proteinExistence type="predicted"/>
<sequence length="46" mass="4891">MPLGPNPNPRLAFQASVPGSLTPKPSRLGTPEQHPRTPSATQEETV</sequence>
<name>A0A9X9M6P5_GULGU</name>
<gene>
    <name evidence="2" type="ORF">BN2614_LOCUS2</name>
</gene>
<feature type="compositionally biased region" description="Polar residues" evidence="1">
    <location>
        <begin position="36"/>
        <end position="46"/>
    </location>
</feature>
<dbReference type="Proteomes" id="UP000269945">
    <property type="component" value="Unassembled WGS sequence"/>
</dbReference>
<feature type="non-terminal residue" evidence="2">
    <location>
        <position position="46"/>
    </location>
</feature>